<keyword evidence="2" id="KW-1185">Reference proteome</keyword>
<organism evidence="1 2">
    <name type="scientific">Sporocytophaga myxococcoides</name>
    <dbReference type="NCBI Taxonomy" id="153721"/>
    <lineage>
        <taxon>Bacteria</taxon>
        <taxon>Pseudomonadati</taxon>
        <taxon>Bacteroidota</taxon>
        <taxon>Cytophagia</taxon>
        <taxon>Cytophagales</taxon>
        <taxon>Cytophagaceae</taxon>
        <taxon>Sporocytophaga</taxon>
    </lineage>
</organism>
<reference evidence="1 2" key="1">
    <citation type="submission" date="2014-09" db="EMBL/GenBank/DDBJ databases">
        <title>Sporocytophaga myxococcoides PG-01 genome sequencing.</title>
        <authorList>
            <person name="Liu L."/>
            <person name="Gao P.J."/>
            <person name="Chen G.J."/>
            <person name="Wang L.S."/>
        </authorList>
    </citation>
    <scope>NUCLEOTIDE SEQUENCE [LARGE SCALE GENOMIC DNA]</scope>
    <source>
        <strain evidence="1 2">PG-01</strain>
    </source>
</reference>
<dbReference type="Proteomes" id="UP000030185">
    <property type="component" value="Unassembled WGS sequence"/>
</dbReference>
<accession>A0A098LHT0</accession>
<name>A0A098LHT0_9BACT</name>
<evidence type="ECO:0008006" key="3">
    <source>
        <dbReference type="Google" id="ProtNLM"/>
    </source>
</evidence>
<gene>
    <name evidence="1" type="ORF">MYP_3233</name>
</gene>
<evidence type="ECO:0000313" key="1">
    <source>
        <dbReference type="EMBL" id="GAL86004.1"/>
    </source>
</evidence>
<proteinExistence type="predicted"/>
<sequence length="193" mass="21316">MLSCALMCLTFIKAHAQSQNEANYEKFIGEPVVKFGAHFHHSNYIESYNTNAGGFILEASGPRMGVSYTGRIGATSSNQFYAYTGAGQVIGLYLLKDSKNTGLGVLGLIGMLIPESFILYSYPTSKSRLGFYLSPWGVEHIPDKETKVSIEAGVKYSRKLSDRFYIEPFIGAKAIYKTDRQAVSAGLNFFFTK</sequence>
<evidence type="ECO:0000313" key="2">
    <source>
        <dbReference type="Proteomes" id="UP000030185"/>
    </source>
</evidence>
<protein>
    <recommendedName>
        <fullName evidence="3">Outer membrane protein beta-barrel domain-containing protein</fullName>
    </recommendedName>
</protein>
<dbReference type="EMBL" id="BBLT01000006">
    <property type="protein sequence ID" value="GAL86004.1"/>
    <property type="molecule type" value="Genomic_DNA"/>
</dbReference>
<dbReference type="AlphaFoldDB" id="A0A098LHT0"/>
<comment type="caution">
    <text evidence="1">The sequence shown here is derived from an EMBL/GenBank/DDBJ whole genome shotgun (WGS) entry which is preliminary data.</text>
</comment>